<organism evidence="1 2">
    <name type="scientific">Pararge aegeria aegeria</name>
    <dbReference type="NCBI Taxonomy" id="348720"/>
    <lineage>
        <taxon>Eukaryota</taxon>
        <taxon>Metazoa</taxon>
        <taxon>Ecdysozoa</taxon>
        <taxon>Arthropoda</taxon>
        <taxon>Hexapoda</taxon>
        <taxon>Insecta</taxon>
        <taxon>Pterygota</taxon>
        <taxon>Neoptera</taxon>
        <taxon>Endopterygota</taxon>
        <taxon>Lepidoptera</taxon>
        <taxon>Glossata</taxon>
        <taxon>Ditrysia</taxon>
        <taxon>Papilionoidea</taxon>
        <taxon>Nymphalidae</taxon>
        <taxon>Satyrinae</taxon>
        <taxon>Satyrini</taxon>
        <taxon>Parargina</taxon>
        <taxon>Pararge</taxon>
    </lineage>
</organism>
<keyword evidence="2" id="KW-1185">Reference proteome</keyword>
<comment type="caution">
    <text evidence="1">The sequence shown here is derived from an EMBL/GenBank/DDBJ whole genome shotgun (WGS) entry which is preliminary data.</text>
</comment>
<accession>A0A8S4R0T5</accession>
<evidence type="ECO:0000313" key="1">
    <source>
        <dbReference type="EMBL" id="CAH2227419.1"/>
    </source>
</evidence>
<sequence>CRVTSPTPWIPTPYGSSSYVALYVEIPTKDQCPAVSSNDNYINANV</sequence>
<dbReference type="Proteomes" id="UP000838756">
    <property type="component" value="Unassembled WGS sequence"/>
</dbReference>
<name>A0A8S4R0T5_9NEOP</name>
<feature type="non-terminal residue" evidence="1">
    <location>
        <position position="1"/>
    </location>
</feature>
<dbReference type="EMBL" id="CAKXAJ010023120">
    <property type="protein sequence ID" value="CAH2227419.1"/>
    <property type="molecule type" value="Genomic_DNA"/>
</dbReference>
<protein>
    <submittedName>
        <fullName evidence="1">Jg12212 protein</fullName>
    </submittedName>
</protein>
<evidence type="ECO:0000313" key="2">
    <source>
        <dbReference type="Proteomes" id="UP000838756"/>
    </source>
</evidence>
<proteinExistence type="predicted"/>
<gene>
    <name evidence="1" type="primary">jg12212</name>
    <name evidence="1" type="ORF">PAEG_LOCUS7934</name>
</gene>
<dbReference type="AlphaFoldDB" id="A0A8S4R0T5"/>
<reference evidence="1" key="1">
    <citation type="submission" date="2022-03" db="EMBL/GenBank/DDBJ databases">
        <authorList>
            <person name="Lindestad O."/>
        </authorList>
    </citation>
    <scope>NUCLEOTIDE SEQUENCE</scope>
</reference>